<dbReference type="EMBL" id="JANATA010000020">
    <property type="protein sequence ID" value="MCP3429388.1"/>
    <property type="molecule type" value="Genomic_DNA"/>
</dbReference>
<keyword evidence="9" id="KW-0444">Lipid biosynthesis</keyword>
<dbReference type="PANTHER" id="PTHR10434:SF11">
    <property type="entry name" value="1-ACYL-SN-GLYCEROL-3-PHOSPHATE ACYLTRANSFERASE"/>
    <property type="match status" value="1"/>
</dbReference>
<comment type="similarity">
    <text evidence="4 9">Belongs to the 1-acyl-sn-glycerol-3-phosphate acyltransferase family.</text>
</comment>
<dbReference type="SUPFAM" id="SSF69593">
    <property type="entry name" value="Glycerol-3-phosphate (1)-acyltransferase"/>
    <property type="match status" value="1"/>
</dbReference>
<dbReference type="Proteomes" id="UP001165413">
    <property type="component" value="Unassembled WGS sequence"/>
</dbReference>
<keyword evidence="8 9" id="KW-0012">Acyltransferase</keyword>
<dbReference type="NCBIfam" id="TIGR00530">
    <property type="entry name" value="AGP_acyltrn"/>
    <property type="match status" value="1"/>
</dbReference>
<evidence type="ECO:0000256" key="1">
    <source>
        <dbReference type="ARBA" id="ARBA00001141"/>
    </source>
</evidence>
<dbReference type="InterPro" id="IPR004552">
    <property type="entry name" value="AGP_acyltrans"/>
</dbReference>
<evidence type="ECO:0000256" key="10">
    <source>
        <dbReference type="SAM" id="Phobius"/>
    </source>
</evidence>
<protein>
    <recommendedName>
        <fullName evidence="6 9">1-acyl-sn-glycerol-3-phosphate acyltransferase</fullName>
        <ecNumber evidence="5 9">2.3.1.51</ecNumber>
    </recommendedName>
</protein>
<evidence type="ECO:0000313" key="13">
    <source>
        <dbReference type="Proteomes" id="UP001165413"/>
    </source>
</evidence>
<evidence type="ECO:0000256" key="3">
    <source>
        <dbReference type="ARBA" id="ARBA00005189"/>
    </source>
</evidence>
<dbReference type="Pfam" id="PF01553">
    <property type="entry name" value="Acyltransferase"/>
    <property type="match status" value="1"/>
</dbReference>
<comment type="catalytic activity">
    <reaction evidence="1 9">
        <text>a 1-acyl-sn-glycero-3-phosphate + an acyl-CoA = a 1,2-diacyl-sn-glycero-3-phosphate + CoA</text>
        <dbReference type="Rhea" id="RHEA:19709"/>
        <dbReference type="ChEBI" id="CHEBI:57287"/>
        <dbReference type="ChEBI" id="CHEBI:57970"/>
        <dbReference type="ChEBI" id="CHEBI:58342"/>
        <dbReference type="ChEBI" id="CHEBI:58608"/>
        <dbReference type="EC" id="2.3.1.51"/>
    </reaction>
</comment>
<proteinExistence type="inferred from homology"/>
<comment type="domain">
    <text evidence="9">The HXXXXD motif is essential for acyltransferase activity and may constitute the binding site for the phosphate moiety of the glycerol-3-phosphate.</text>
</comment>
<evidence type="ECO:0000256" key="8">
    <source>
        <dbReference type="ARBA" id="ARBA00023315"/>
    </source>
</evidence>
<keyword evidence="10" id="KW-0812">Transmembrane</keyword>
<evidence type="ECO:0000259" key="11">
    <source>
        <dbReference type="SMART" id="SM00563"/>
    </source>
</evidence>
<dbReference type="CDD" id="cd07989">
    <property type="entry name" value="LPLAT_AGPAT-like"/>
    <property type="match status" value="1"/>
</dbReference>
<dbReference type="RefSeq" id="WP_254101660.1">
    <property type="nucleotide sequence ID" value="NZ_JANATA010000020.1"/>
</dbReference>
<sequence length="245" mass="27548">MLALARFIIIPFYFILLNIALITYSAFRPFHRDGVKVAGQWYSSMARLVGLKIVIQNSEVIAPEQSYICIANHQSTYDLITTASCAFSGLTTIGKKSLKWIPFFGQLYWLTGNIMIDRKNSGSAQATLKRTAHIIQKTNKSVLFFPEGTRSNGRGLLPFKTGAFRIAQATKKPIMMVCASDNINKIKWNRWNNGIVIIRYYEPEPFDESNDIKALALSYHAKMAERLATLNADVASLEQSNKDNA</sequence>
<evidence type="ECO:0000256" key="9">
    <source>
        <dbReference type="RuleBase" id="RU361267"/>
    </source>
</evidence>
<evidence type="ECO:0000256" key="2">
    <source>
        <dbReference type="ARBA" id="ARBA00004728"/>
    </source>
</evidence>
<comment type="pathway">
    <text evidence="2">Phospholipid metabolism; CDP-diacylglycerol biosynthesis; CDP-diacylglycerol from sn-glycerol 3-phosphate: step 2/3.</text>
</comment>
<feature type="domain" description="Phospholipid/glycerol acyltransferase" evidence="11">
    <location>
        <begin position="67"/>
        <end position="182"/>
    </location>
</feature>
<comment type="pathway">
    <text evidence="3">Lipid metabolism.</text>
</comment>
<dbReference type="GO" id="GO:0006654">
    <property type="term" value="P:phosphatidic acid biosynthetic process"/>
    <property type="evidence" value="ECO:0007669"/>
    <property type="project" value="TreeGrafter"/>
</dbReference>
<dbReference type="PANTHER" id="PTHR10434">
    <property type="entry name" value="1-ACYL-SN-GLYCEROL-3-PHOSPHATE ACYLTRANSFERASE"/>
    <property type="match status" value="1"/>
</dbReference>
<dbReference type="SMART" id="SM00563">
    <property type="entry name" value="PlsC"/>
    <property type="match status" value="1"/>
</dbReference>
<evidence type="ECO:0000256" key="7">
    <source>
        <dbReference type="ARBA" id="ARBA00022679"/>
    </source>
</evidence>
<comment type="caution">
    <text evidence="12">The sequence shown here is derived from an EMBL/GenBank/DDBJ whole genome shotgun (WGS) entry which is preliminary data.</text>
</comment>
<evidence type="ECO:0000256" key="5">
    <source>
        <dbReference type="ARBA" id="ARBA00013211"/>
    </source>
</evidence>
<dbReference type="AlphaFoldDB" id="A0AA41X4M2"/>
<dbReference type="GO" id="GO:0003841">
    <property type="term" value="F:1-acylglycerol-3-phosphate O-acyltransferase activity"/>
    <property type="evidence" value="ECO:0007669"/>
    <property type="project" value="UniProtKB-UniRule"/>
</dbReference>
<keyword evidence="10" id="KW-1133">Transmembrane helix</keyword>
<gene>
    <name evidence="12" type="ORF">NLF92_10565</name>
</gene>
<evidence type="ECO:0000313" key="12">
    <source>
        <dbReference type="EMBL" id="MCP3429388.1"/>
    </source>
</evidence>
<keyword evidence="9" id="KW-0594">Phospholipid biosynthesis</keyword>
<keyword evidence="9" id="KW-1208">Phospholipid metabolism</keyword>
<feature type="transmembrane region" description="Helical" evidence="10">
    <location>
        <begin position="6"/>
        <end position="27"/>
    </location>
</feature>
<keyword evidence="10" id="KW-0472">Membrane</keyword>
<keyword evidence="7 9" id="KW-0808">Transferase</keyword>
<reference evidence="12" key="1">
    <citation type="submission" date="2022-07" db="EMBL/GenBank/DDBJ databases">
        <title>Characterization of the Novel Bacterium Alteromonas immobilis LMIT006 and Alteromonas gregis LMIT007.</title>
        <authorList>
            <person name="Lin X."/>
        </authorList>
    </citation>
    <scope>NUCLEOTIDE SEQUENCE</scope>
    <source>
        <strain evidence="12">LMIT007</strain>
    </source>
</reference>
<dbReference type="EC" id="2.3.1.51" evidence="5 9"/>
<name>A0AA41X4M2_9ALTE</name>
<keyword evidence="9" id="KW-0443">Lipid metabolism</keyword>
<accession>A0AA41X4M2</accession>
<keyword evidence="13" id="KW-1185">Reference proteome</keyword>
<evidence type="ECO:0000256" key="6">
    <source>
        <dbReference type="ARBA" id="ARBA00016139"/>
    </source>
</evidence>
<organism evidence="12 13">
    <name type="scientific">Opacimonas viscosa</name>
    <dbReference type="NCBI Taxonomy" id="2961944"/>
    <lineage>
        <taxon>Bacteria</taxon>
        <taxon>Pseudomonadati</taxon>
        <taxon>Pseudomonadota</taxon>
        <taxon>Gammaproteobacteria</taxon>
        <taxon>Alteromonadales</taxon>
        <taxon>Alteromonadaceae</taxon>
        <taxon>Opacimonas</taxon>
    </lineage>
</organism>
<dbReference type="InterPro" id="IPR002123">
    <property type="entry name" value="Plipid/glycerol_acylTrfase"/>
</dbReference>
<evidence type="ECO:0000256" key="4">
    <source>
        <dbReference type="ARBA" id="ARBA00008655"/>
    </source>
</evidence>
<dbReference type="GO" id="GO:0005886">
    <property type="term" value="C:plasma membrane"/>
    <property type="evidence" value="ECO:0007669"/>
    <property type="project" value="TreeGrafter"/>
</dbReference>